<sequence>MRTVPRKRGSSRGFIDTDLDVETPIVYPDGRIFDYDYETRKYVLREPRNSKEVRTP</sequence>
<evidence type="ECO:0000313" key="1">
    <source>
        <dbReference type="EMBL" id="QJH93222.1"/>
    </source>
</evidence>
<protein>
    <submittedName>
        <fullName evidence="1">Uncharacterized protein</fullName>
    </submittedName>
</protein>
<dbReference type="AlphaFoldDB" id="A0A6M3X660"/>
<organism evidence="1">
    <name type="scientific">viral metagenome</name>
    <dbReference type="NCBI Taxonomy" id="1070528"/>
    <lineage>
        <taxon>unclassified sequences</taxon>
        <taxon>metagenomes</taxon>
        <taxon>organismal metagenomes</taxon>
    </lineage>
</organism>
<proteinExistence type="predicted"/>
<gene>
    <name evidence="1" type="ORF">MM171B03506_0006</name>
</gene>
<dbReference type="EMBL" id="MT143957">
    <property type="protein sequence ID" value="QJH93222.1"/>
    <property type="molecule type" value="Genomic_DNA"/>
</dbReference>
<reference evidence="1" key="1">
    <citation type="submission" date="2020-03" db="EMBL/GenBank/DDBJ databases">
        <title>The deep terrestrial virosphere.</title>
        <authorList>
            <person name="Holmfeldt K."/>
            <person name="Nilsson E."/>
            <person name="Simone D."/>
            <person name="Lopez-Fernandez M."/>
            <person name="Wu X."/>
            <person name="de Brujin I."/>
            <person name="Lundin D."/>
            <person name="Andersson A."/>
            <person name="Bertilsson S."/>
            <person name="Dopson M."/>
        </authorList>
    </citation>
    <scope>NUCLEOTIDE SEQUENCE</scope>
    <source>
        <strain evidence="1">MM171B03506</strain>
    </source>
</reference>
<accession>A0A6M3X660</accession>
<name>A0A6M3X660_9ZZZZ</name>